<dbReference type="HAMAP" id="MF_00317">
    <property type="entry name" value="DNApol_clamp_arch"/>
    <property type="match status" value="1"/>
</dbReference>
<dbReference type="NCBIfam" id="TIGR00590">
    <property type="entry name" value="pcna"/>
    <property type="match status" value="1"/>
</dbReference>
<evidence type="ECO:0000256" key="11">
    <source>
        <dbReference type="ARBA" id="ARBA00023242"/>
    </source>
</evidence>
<comment type="similarity">
    <text evidence="3 15">Belongs to the PCNA family.</text>
</comment>
<comment type="caution">
    <text evidence="18">The sequence shown here is derived from an EMBL/GenBank/DDBJ whole genome shotgun (WGS) entry which is preliminary data.</text>
</comment>
<dbReference type="VEuPathDB" id="FungiDB:PNEJI1_001994"/>
<evidence type="ECO:0000256" key="5">
    <source>
        <dbReference type="ARBA" id="ARBA00022705"/>
    </source>
</evidence>
<dbReference type="InterPro" id="IPR000730">
    <property type="entry name" value="Pr_cel_nuc_antig"/>
</dbReference>
<evidence type="ECO:0000313" key="18">
    <source>
        <dbReference type="EMBL" id="CCJ29093.1"/>
    </source>
</evidence>
<dbReference type="InterPro" id="IPR044202">
    <property type="entry name" value="LETM1/MDM38-like"/>
</dbReference>
<name>L0P9N7_PNEJI</name>
<evidence type="ECO:0000256" key="3">
    <source>
        <dbReference type="ARBA" id="ARBA00010462"/>
    </source>
</evidence>
<evidence type="ECO:0000256" key="6">
    <source>
        <dbReference type="ARBA" id="ARBA00022792"/>
    </source>
</evidence>
<evidence type="ECO:0000256" key="4">
    <source>
        <dbReference type="ARBA" id="ARBA00022692"/>
    </source>
</evidence>
<keyword evidence="5 15" id="KW-0235">DNA replication</keyword>
<organism evidence="19">
    <name type="scientific">Pneumocystis jirovecii</name>
    <name type="common">Human pneumocystis pneumonia agent</name>
    <dbReference type="NCBI Taxonomy" id="42068"/>
    <lineage>
        <taxon>Eukaryota</taxon>
        <taxon>Fungi</taxon>
        <taxon>Dikarya</taxon>
        <taxon>Ascomycota</taxon>
        <taxon>Taphrinomycotina</taxon>
        <taxon>Pneumocystomycetes</taxon>
        <taxon>Pneumocystaceae</taxon>
        <taxon>Pneumocystis</taxon>
    </lineage>
</organism>
<keyword evidence="10" id="KW-0472">Membrane</keyword>
<dbReference type="PROSITE" id="PS00293">
    <property type="entry name" value="PCNA_2"/>
    <property type="match status" value="1"/>
</dbReference>
<dbReference type="GO" id="GO:0043626">
    <property type="term" value="C:PCNA complex"/>
    <property type="evidence" value="ECO:0007669"/>
    <property type="project" value="UniProtKB-ARBA"/>
</dbReference>
<dbReference type="PROSITE" id="PS01251">
    <property type="entry name" value="PCNA_1"/>
    <property type="match status" value="1"/>
</dbReference>
<dbReference type="PRINTS" id="PR00339">
    <property type="entry name" value="PCNACYCLIN"/>
</dbReference>
<evidence type="ECO:0000256" key="15">
    <source>
        <dbReference type="RuleBase" id="RU003671"/>
    </source>
</evidence>
<evidence type="ECO:0000313" key="19">
    <source>
        <dbReference type="Proteomes" id="UP000010422"/>
    </source>
</evidence>
<dbReference type="GO" id="GO:0006275">
    <property type="term" value="P:regulation of DNA replication"/>
    <property type="evidence" value="ECO:0007669"/>
    <property type="project" value="InterPro"/>
</dbReference>
<dbReference type="GO" id="GO:0043022">
    <property type="term" value="F:ribosome binding"/>
    <property type="evidence" value="ECO:0007669"/>
    <property type="project" value="InterPro"/>
</dbReference>
<evidence type="ECO:0000256" key="9">
    <source>
        <dbReference type="ARBA" id="ARBA00023128"/>
    </source>
</evidence>
<dbReference type="GO" id="GO:0030003">
    <property type="term" value="P:intracellular monoatomic cation homeostasis"/>
    <property type="evidence" value="ECO:0007669"/>
    <property type="project" value="TreeGrafter"/>
</dbReference>
<dbReference type="FunFam" id="3.10.150.10:FF:000006">
    <property type="entry name" value="Proliferating cell nuclear antigen"/>
    <property type="match status" value="1"/>
</dbReference>
<evidence type="ECO:0000256" key="13">
    <source>
        <dbReference type="PROSITE-ProRule" id="PRU01094"/>
    </source>
</evidence>
<dbReference type="Pfam" id="PF02747">
    <property type="entry name" value="PCNA_C"/>
    <property type="match status" value="1"/>
</dbReference>
<evidence type="ECO:0000256" key="7">
    <source>
        <dbReference type="ARBA" id="ARBA00022989"/>
    </source>
</evidence>
<evidence type="ECO:0000256" key="12">
    <source>
        <dbReference type="ARBA" id="ARBA00054163"/>
    </source>
</evidence>
<dbReference type="GO" id="GO:0070987">
    <property type="term" value="P:error-free translesion synthesis"/>
    <property type="evidence" value="ECO:0007669"/>
    <property type="project" value="UniProtKB-ARBA"/>
</dbReference>
<keyword evidence="6" id="KW-0999">Mitochondrion inner membrane</keyword>
<dbReference type="EMBL" id="CAKM01000153">
    <property type="protein sequence ID" value="CCJ29093.1"/>
    <property type="molecule type" value="Genomic_DNA"/>
</dbReference>
<dbReference type="Proteomes" id="UP000010422">
    <property type="component" value="Unassembled WGS sequence"/>
</dbReference>
<evidence type="ECO:0000256" key="1">
    <source>
        <dbReference type="ARBA" id="ARBA00004123"/>
    </source>
</evidence>
<keyword evidence="8 15" id="KW-0238">DNA-binding</keyword>
<dbReference type="FunFam" id="3.10.150.10:FF:000008">
    <property type="entry name" value="Proliferating cell nuclear antigen"/>
    <property type="match status" value="1"/>
</dbReference>
<evidence type="ECO:0000259" key="17">
    <source>
        <dbReference type="PROSITE" id="PS51758"/>
    </source>
</evidence>
<dbReference type="Pfam" id="PF07766">
    <property type="entry name" value="LETM1_RBD"/>
    <property type="match status" value="1"/>
</dbReference>
<dbReference type="InterPro" id="IPR022648">
    <property type="entry name" value="Pr_cel_nuc_antig_N"/>
</dbReference>
<dbReference type="CDD" id="cd00577">
    <property type="entry name" value="PCNA"/>
    <property type="match status" value="1"/>
</dbReference>
<comment type="function">
    <text evidence="12">This protein is an auxiliary protein of DNA polymerase delta and is involved in the control of eukaryotic DNA replication by increasing the polymerase's processibility during elongation of the leading strand. Involved in DNA repair.</text>
</comment>
<dbReference type="PANTHER" id="PTHR14009">
    <property type="entry name" value="LEUCINE ZIPPER-EF-HAND CONTAINING TRANSMEMBRANE PROTEIN"/>
    <property type="match status" value="1"/>
</dbReference>
<dbReference type="GO" id="GO:0003677">
    <property type="term" value="F:DNA binding"/>
    <property type="evidence" value="ECO:0007669"/>
    <property type="project" value="UniProtKB-KW"/>
</dbReference>
<keyword evidence="11 14" id="KW-0539">Nucleus</keyword>
<reference evidence="18 19" key="1">
    <citation type="journal article" date="2012" name="MBio">
        <title>De novo assembly of the Pneumocystis jirovecii genome from a single bronchoalveolar lavage fluid specimen from a patient.</title>
        <authorList>
            <person name="Cisse O.H."/>
            <person name="Pagni M."/>
            <person name="Hauser P.M."/>
        </authorList>
    </citation>
    <scope>NUCLEOTIDE SEQUENCE [LARGE SCALE GENOMIC DNA]</scope>
    <source>
        <strain evidence="18 19">SE8</strain>
    </source>
</reference>
<sequence>MLEARLQQASVLKKILDAVKELISDVNIECNESGIALQAMDNSHVALVVMLLRMDGFEPYRCDRNISLGVNLNSFSKVLKCAQNEDIITLKAEDTPDTLNMVFESPTNDRISEYDIKLMDIDQEHLGIPDTEYSVVVKMQSIEFQRICRDLLALSESVHVEANKEGIKFSCSGDIGNGSITLIQNQDTNIELNEPVSLTFSLKYLVNFTKATPLAEIVILSMSNELPLMVEYKMETGHLRFYLAPKISEEYKLASLYTRTILNNKPWITSCKYVRWQSMVPFKRSHRHSSTVSSQRSSLYEQTINKDKTYHAAQAVSLGIENPPLSEKETFTSNAKDISTETSPPLTKQEGKKDKKKTLWQKIKGEAQHYWDGTKLLGAETKISYKLALKMAAGHELTRREHRQLQRTVKDLVRLVPFSAFILIPFAELLLPLALKLFPNMLPSTYEADKDKEKRQTKLSDTRKSVSQFLRATLQESGLPFSTTTKQRQEFTEFFRKIRSGKELPSQTDVINVSKLFRDDITLDNLSRPQLVAMCRYMNLNTFGTDPMLRYQIRHKMRKIKSDDKAIWYEGVDTLSVPELQVACANRGIRTHGLSPAKLRDELEQWLDLRLKHGVPSTLLLLSNAFMYDQDDQSDRHYNALIATLSSLPDELYHETELNVQDKEATNKQRLEVIMEQEV</sequence>
<keyword evidence="7" id="KW-1133">Transmembrane helix</keyword>
<keyword evidence="9 13" id="KW-0496">Mitochondrion</keyword>
<evidence type="ECO:0000256" key="14">
    <source>
        <dbReference type="RuleBase" id="RU000641"/>
    </source>
</evidence>
<comment type="subcellular location">
    <subcellularLocation>
        <location evidence="2">Mitochondrion inner membrane</location>
        <topology evidence="2">Single-pass membrane protein</topology>
    </subcellularLocation>
    <subcellularLocation>
        <location evidence="1 14">Nucleus</location>
    </subcellularLocation>
</comment>
<dbReference type="GO" id="GO:0006273">
    <property type="term" value="P:lagging strand elongation"/>
    <property type="evidence" value="ECO:0007669"/>
    <property type="project" value="UniProtKB-ARBA"/>
</dbReference>
<dbReference type="GO" id="GO:0005743">
    <property type="term" value="C:mitochondrial inner membrane"/>
    <property type="evidence" value="ECO:0007669"/>
    <property type="project" value="UniProtKB-SubCell"/>
</dbReference>
<dbReference type="GO" id="GO:0030337">
    <property type="term" value="F:DNA polymerase processivity factor activity"/>
    <property type="evidence" value="ECO:0007669"/>
    <property type="project" value="InterPro"/>
</dbReference>
<dbReference type="InterPro" id="IPR033122">
    <property type="entry name" value="LETM1-like_RBD"/>
</dbReference>
<feature type="non-terminal residue" evidence="18">
    <location>
        <position position="679"/>
    </location>
</feature>
<dbReference type="InterPro" id="IPR022649">
    <property type="entry name" value="Pr_cel_nuc_antig_C"/>
</dbReference>
<evidence type="ECO:0000256" key="2">
    <source>
        <dbReference type="ARBA" id="ARBA00004434"/>
    </source>
</evidence>
<dbReference type="InterPro" id="IPR022659">
    <property type="entry name" value="Pr_cel_nuc_antig_CS"/>
</dbReference>
<dbReference type="STRING" id="1209962.L0P9N7"/>
<dbReference type="PANTHER" id="PTHR14009:SF1">
    <property type="entry name" value="MITOCHONDRIAL PROTON_CALCIUM EXCHANGER PROTEIN"/>
    <property type="match status" value="1"/>
</dbReference>
<dbReference type="SUPFAM" id="SSF55979">
    <property type="entry name" value="DNA clamp"/>
    <property type="match status" value="2"/>
</dbReference>
<dbReference type="InParanoid" id="L0P9N7"/>
<accession>L0P9N7</accession>
<proteinExistence type="inferred from homology"/>
<dbReference type="PROSITE" id="PS51758">
    <property type="entry name" value="LETM1_RBD"/>
    <property type="match status" value="1"/>
</dbReference>
<gene>
    <name evidence="18" type="ORF">PNEJI1_001994</name>
</gene>
<keyword evidence="4" id="KW-0812">Transmembrane</keyword>
<evidence type="ECO:0000256" key="10">
    <source>
        <dbReference type="ARBA" id="ARBA00023136"/>
    </source>
</evidence>
<dbReference type="AlphaFoldDB" id="L0P9N7"/>
<evidence type="ECO:0000256" key="16">
    <source>
        <dbReference type="SAM" id="MobiDB-lite"/>
    </source>
</evidence>
<dbReference type="Pfam" id="PF00705">
    <property type="entry name" value="PCNA_N"/>
    <property type="match status" value="1"/>
</dbReference>
<feature type="region of interest" description="Disordered" evidence="16">
    <location>
        <begin position="324"/>
        <end position="357"/>
    </location>
</feature>
<evidence type="ECO:0000256" key="8">
    <source>
        <dbReference type="ARBA" id="ARBA00023125"/>
    </source>
</evidence>
<dbReference type="FunCoup" id="L0P9N7">
    <property type="interactions" value="260"/>
</dbReference>
<dbReference type="InterPro" id="IPR046938">
    <property type="entry name" value="DNA_clamp_sf"/>
</dbReference>
<feature type="domain" description="Letm1 RBD" evidence="17">
    <location>
        <begin position="458"/>
        <end position="650"/>
    </location>
</feature>
<protein>
    <recommendedName>
        <fullName evidence="14">DNA sliding clamp PCNA</fullName>
    </recommendedName>
</protein>
<dbReference type="Gene3D" id="3.10.150.10">
    <property type="entry name" value="DNA Polymerase III, subunit A, domain 2"/>
    <property type="match status" value="2"/>
</dbReference>
<comment type="function">
    <text evidence="14">This protein is an auxiliary protein of DNA polymerase delta and is involved in the control of eukaryotic DNA replication by increasing the polymerase's processivity during elongation of the leading strand.</text>
</comment>
<feature type="compositionally biased region" description="Polar residues" evidence="16">
    <location>
        <begin position="331"/>
        <end position="346"/>
    </location>
</feature>